<protein>
    <submittedName>
        <fullName evidence="4">Glycosyltransferase</fullName>
    </submittedName>
</protein>
<feature type="domain" description="Glycosyl transferase family 1" evidence="3">
    <location>
        <begin position="218"/>
        <end position="370"/>
    </location>
</feature>
<keyword evidence="2" id="KW-0472">Membrane</keyword>
<dbReference type="SUPFAM" id="SSF53756">
    <property type="entry name" value="UDP-Glycosyltransferase/glycogen phosphorylase"/>
    <property type="match status" value="1"/>
</dbReference>
<sequence length="404" mass="44301">MTAPGGTRTPEPTAAGDSAAAEFRVLITVGCFEPGVRGGGPVRSVANIIDTAPHHVVPTLVTRDRDLGTTEPYPELSGRWCRRGRSAIFYLNLRRPAHYRLLWQRLRRVHFDLLYVNGIWSVFSLLSILALRLRLIRATAVLLAPRGECSVAALALNGAKKRAFLRLWRPMLRRLPLTWHASTQAEGDDIRAVFPWARVIVQQNQTAAPGVVAQPDPGRPGAPARLVFIGRISPMKNLDLAIAALAEASRPVTFDIYGPMEDAAYWARCEALRARLPAHVTVNYRGLLPHDDVAPTFARYDAFLFPTRGENFGHVIAESLSACCPVICSDRTPWSAVFEAGGGRVVRPLTVAGLAQEIERVAGMSAQERHRARLAAGAAYRQWCQENRDGNVLSVFAAPDSLPS</sequence>
<dbReference type="GO" id="GO:0016757">
    <property type="term" value="F:glycosyltransferase activity"/>
    <property type="evidence" value="ECO:0007669"/>
    <property type="project" value="InterPro"/>
</dbReference>
<evidence type="ECO:0000313" key="4">
    <source>
        <dbReference type="EMBL" id="TCB95928.1"/>
    </source>
</evidence>
<keyword evidence="2" id="KW-0812">Transmembrane</keyword>
<dbReference type="OrthoDB" id="3171021at2"/>
<gene>
    <name evidence="4" type="ORF">E0H26_17340</name>
</gene>
<dbReference type="CDD" id="cd03801">
    <property type="entry name" value="GT4_PimA-like"/>
    <property type="match status" value="1"/>
</dbReference>
<dbReference type="AlphaFoldDB" id="A0A4R0GKJ4"/>
<accession>A0A4R0GKJ4</accession>
<dbReference type="PANTHER" id="PTHR12526">
    <property type="entry name" value="GLYCOSYLTRANSFERASE"/>
    <property type="match status" value="1"/>
</dbReference>
<evidence type="ECO:0000256" key="2">
    <source>
        <dbReference type="SAM" id="Phobius"/>
    </source>
</evidence>
<keyword evidence="2" id="KW-1133">Transmembrane helix</keyword>
<proteinExistence type="predicted"/>
<reference evidence="4 5" key="1">
    <citation type="submission" date="2019-02" db="EMBL/GenBank/DDBJ databases">
        <title>Jishengella sp. nov., isolated from a root of Zingiber montanum.</title>
        <authorList>
            <person name="Kuncharoen N."/>
            <person name="Kudo T."/>
            <person name="Masahiro Y."/>
            <person name="Ohkuma M."/>
            <person name="Tanasupawat S."/>
        </authorList>
    </citation>
    <scope>NUCLEOTIDE SEQUENCE [LARGE SCALE GENOMIC DNA]</scope>
    <source>
        <strain evidence="4 5">PLAI 1-1</strain>
    </source>
</reference>
<dbReference type="Proteomes" id="UP000292274">
    <property type="component" value="Unassembled WGS sequence"/>
</dbReference>
<evidence type="ECO:0000313" key="5">
    <source>
        <dbReference type="Proteomes" id="UP000292274"/>
    </source>
</evidence>
<evidence type="ECO:0000259" key="3">
    <source>
        <dbReference type="Pfam" id="PF00534"/>
    </source>
</evidence>
<dbReference type="Gene3D" id="3.40.50.2000">
    <property type="entry name" value="Glycogen Phosphorylase B"/>
    <property type="match status" value="1"/>
</dbReference>
<comment type="caution">
    <text evidence="4">The sequence shown here is derived from an EMBL/GenBank/DDBJ whole genome shotgun (WGS) entry which is preliminary data.</text>
</comment>
<keyword evidence="1 4" id="KW-0808">Transferase</keyword>
<evidence type="ECO:0000256" key="1">
    <source>
        <dbReference type="ARBA" id="ARBA00022679"/>
    </source>
</evidence>
<dbReference type="Pfam" id="PF00534">
    <property type="entry name" value="Glycos_transf_1"/>
    <property type="match status" value="1"/>
</dbReference>
<keyword evidence="5" id="KW-1185">Reference proteome</keyword>
<dbReference type="EMBL" id="SJJR01000011">
    <property type="protein sequence ID" value="TCB95928.1"/>
    <property type="molecule type" value="Genomic_DNA"/>
</dbReference>
<organism evidence="4 5">
    <name type="scientific">Micromonospora zingiberis</name>
    <dbReference type="NCBI Taxonomy" id="2053011"/>
    <lineage>
        <taxon>Bacteria</taxon>
        <taxon>Bacillati</taxon>
        <taxon>Actinomycetota</taxon>
        <taxon>Actinomycetes</taxon>
        <taxon>Micromonosporales</taxon>
        <taxon>Micromonosporaceae</taxon>
        <taxon>Micromonospora</taxon>
    </lineage>
</organism>
<name>A0A4R0GKJ4_9ACTN</name>
<feature type="transmembrane region" description="Helical" evidence="2">
    <location>
        <begin position="113"/>
        <end position="133"/>
    </location>
</feature>
<dbReference type="RefSeq" id="WP_131304763.1">
    <property type="nucleotide sequence ID" value="NZ_SJJR01000011.1"/>
</dbReference>
<dbReference type="PANTHER" id="PTHR12526:SF635">
    <property type="entry name" value="GLYCOSYL TRANSFERASE GROUP 1"/>
    <property type="match status" value="1"/>
</dbReference>
<dbReference type="InterPro" id="IPR001296">
    <property type="entry name" value="Glyco_trans_1"/>
</dbReference>